<reference evidence="3 4" key="1">
    <citation type="journal article" date="2004" name="Science">
        <title>Illuminating the evolutionary history of chlamydiae.</title>
        <authorList>
            <person name="Horn M."/>
            <person name="Collingro A."/>
            <person name="Schmitz-Esser S."/>
            <person name="Beier C.L."/>
            <person name="Purkhold U."/>
            <person name="Fartmann B."/>
            <person name="Brandt P."/>
            <person name="Nyakatura G.J."/>
            <person name="Droege M."/>
            <person name="Frishman D."/>
            <person name="Rattei T."/>
            <person name="Mewes H."/>
            <person name="Wagner M."/>
        </authorList>
    </citation>
    <scope>NUCLEOTIDE SEQUENCE [LARGE SCALE GENOMIC DNA]</scope>
    <source>
        <strain evidence="3 4">UWE25</strain>
    </source>
</reference>
<proteinExistence type="predicted"/>
<feature type="repeat" description="TPR" evidence="1">
    <location>
        <begin position="77"/>
        <end position="110"/>
    </location>
</feature>
<dbReference type="STRING" id="264201.pc0390"/>
<dbReference type="SUPFAM" id="SSF48452">
    <property type="entry name" value="TPR-like"/>
    <property type="match status" value="1"/>
</dbReference>
<dbReference type="AlphaFoldDB" id="Q6ME85"/>
<dbReference type="RefSeq" id="WP_011174940.1">
    <property type="nucleotide sequence ID" value="NC_005861.2"/>
</dbReference>
<dbReference type="SMART" id="SM00028">
    <property type="entry name" value="TPR"/>
    <property type="match status" value="4"/>
</dbReference>
<dbReference type="Pfam" id="PF13181">
    <property type="entry name" value="TPR_8"/>
    <property type="match status" value="1"/>
</dbReference>
<organism evidence="3 4">
    <name type="scientific">Protochlamydia amoebophila (strain UWE25)</name>
    <dbReference type="NCBI Taxonomy" id="264201"/>
    <lineage>
        <taxon>Bacteria</taxon>
        <taxon>Pseudomonadati</taxon>
        <taxon>Chlamydiota</taxon>
        <taxon>Chlamydiia</taxon>
        <taxon>Parachlamydiales</taxon>
        <taxon>Parachlamydiaceae</taxon>
        <taxon>Candidatus Protochlamydia</taxon>
    </lineage>
</organism>
<dbReference type="OrthoDB" id="20794at2"/>
<accession>Q6ME85</accession>
<dbReference type="EMBL" id="BX908798">
    <property type="protein sequence ID" value="CAF23114.1"/>
    <property type="molecule type" value="Genomic_DNA"/>
</dbReference>
<keyword evidence="4" id="KW-1185">Reference proteome</keyword>
<gene>
    <name evidence="3" type="ORF">PC_RS01910</name>
</gene>
<dbReference type="InterPro" id="IPR011990">
    <property type="entry name" value="TPR-like_helical_dom_sf"/>
</dbReference>
<name>Q6ME85_PARUW</name>
<dbReference type="Proteomes" id="UP000000529">
    <property type="component" value="Chromosome"/>
</dbReference>
<dbReference type="Pfam" id="PF13174">
    <property type="entry name" value="TPR_6"/>
    <property type="match status" value="2"/>
</dbReference>
<protein>
    <recommendedName>
        <fullName evidence="5">Outer membrane lipoprotein BamD-like domain-containing protein</fullName>
    </recommendedName>
</protein>
<dbReference type="eggNOG" id="COG1729">
    <property type="taxonomic scope" value="Bacteria"/>
</dbReference>
<dbReference type="InterPro" id="IPR019734">
    <property type="entry name" value="TPR_rpt"/>
</dbReference>
<dbReference type="KEGG" id="pcu:PC_RS01910"/>
<feature type="chain" id="PRO_5004276430" description="Outer membrane lipoprotein BamD-like domain-containing protein" evidence="2">
    <location>
        <begin position="25"/>
        <end position="468"/>
    </location>
</feature>
<dbReference type="HOGENOM" id="CLU_583753_0_0_0"/>
<keyword evidence="1" id="KW-0802">TPR repeat</keyword>
<evidence type="ECO:0000256" key="1">
    <source>
        <dbReference type="PROSITE-ProRule" id="PRU00339"/>
    </source>
</evidence>
<feature type="signal peptide" evidence="2">
    <location>
        <begin position="1"/>
        <end position="24"/>
    </location>
</feature>
<keyword evidence="2" id="KW-0732">Signal</keyword>
<evidence type="ECO:0000313" key="4">
    <source>
        <dbReference type="Proteomes" id="UP000000529"/>
    </source>
</evidence>
<evidence type="ECO:0008006" key="5">
    <source>
        <dbReference type="Google" id="ProtNLM"/>
    </source>
</evidence>
<evidence type="ECO:0000313" key="3">
    <source>
        <dbReference type="EMBL" id="CAF23114.1"/>
    </source>
</evidence>
<dbReference type="Gene3D" id="1.25.40.10">
    <property type="entry name" value="Tetratricopeptide repeat domain"/>
    <property type="match status" value="2"/>
</dbReference>
<dbReference type="PROSITE" id="PS50005">
    <property type="entry name" value="TPR"/>
    <property type="match status" value="1"/>
</dbReference>
<dbReference type="eggNOG" id="COG4105">
    <property type="taxonomic scope" value="Bacteria"/>
</dbReference>
<sequence>MKQRSFLLLLILTICLGFHSSVEASKSRPFSSQQEAQRYLNQHYNKGCHYYNKQNWRFAMDEFEKVVYFFPNSTEAAEAYYYLGVCYFERKEYDFANNAFSKYLTSVEQPAFFEDAVHYKFCIAEHFRCGKRRRPLTFRYFPKWMSGQTIALTIYDEIIVAMPNSDMTVNALYSKAQLLQKMESFREAIETYQILIRRFPKHEMTPLCYLKIAESYSQQSVYEFQNPDILALAELNSRKFKEEFPREEKTELAERYVQRIKDMYAKGLCDMGLFYERMGHPDAAAIYFRSSIEEFPDTYVAGYCRSRLKSFGCEYEEEQPILIESGEIENSCQEKETCENESLPMQKENPEAQSQILSLQLSSDKVSQEHLVEEVLINHSSVDSAEVLPKDCYQEEIVNARPYESQFNDFIFYDLQSDAVLPDHESVNGKTNEQMDSQLDVQEEIGTTPYILHYSLTKKTPQQRMQRP</sequence>
<evidence type="ECO:0000256" key="2">
    <source>
        <dbReference type="SAM" id="SignalP"/>
    </source>
</evidence>